<evidence type="ECO:0000256" key="1">
    <source>
        <dbReference type="ARBA" id="ARBA00022793"/>
    </source>
</evidence>
<dbReference type="InterPro" id="IPR003382">
    <property type="entry name" value="Flavoprotein"/>
</dbReference>
<dbReference type="InterPro" id="IPR007085">
    <property type="entry name" value="DNA/pantothenate-metab_flavo_C"/>
</dbReference>
<dbReference type="SUPFAM" id="SSF52507">
    <property type="entry name" value="Homo-oligomeric flavin-containing Cys decarboxylases, HFCD"/>
    <property type="match status" value="1"/>
</dbReference>
<reference evidence="7" key="1">
    <citation type="journal article" date="2021" name="PeerJ">
        <title>Extensive microbial diversity within the chicken gut microbiome revealed by metagenomics and culture.</title>
        <authorList>
            <person name="Gilroy R."/>
            <person name="Ravi A."/>
            <person name="Getino M."/>
            <person name="Pursley I."/>
            <person name="Horton D.L."/>
            <person name="Alikhan N.F."/>
            <person name="Baker D."/>
            <person name="Gharbi K."/>
            <person name="Hall N."/>
            <person name="Watson M."/>
            <person name="Adriaenssens E.M."/>
            <person name="Foster-Nyarko E."/>
            <person name="Jarju S."/>
            <person name="Secka A."/>
            <person name="Antonio M."/>
            <person name="Oren A."/>
            <person name="Chaudhuri R.R."/>
            <person name="La Ragione R."/>
            <person name="Hildebrand F."/>
            <person name="Pallen M.J."/>
        </authorList>
    </citation>
    <scope>NUCLEOTIDE SEQUENCE</scope>
    <source>
        <strain evidence="7">CHK186-16707</strain>
    </source>
</reference>
<dbReference type="InterPro" id="IPR035929">
    <property type="entry name" value="CoaB-like_sf"/>
</dbReference>
<feature type="domain" description="DNA/pantothenate metabolism flavoprotein C-terminal" evidence="6">
    <location>
        <begin position="190"/>
        <end position="404"/>
    </location>
</feature>
<dbReference type="GO" id="GO:0010181">
    <property type="term" value="F:FMN binding"/>
    <property type="evidence" value="ECO:0007669"/>
    <property type="project" value="UniProtKB-UniRule"/>
</dbReference>
<dbReference type="EMBL" id="DXAN01000032">
    <property type="protein sequence ID" value="HJA09498.1"/>
    <property type="molecule type" value="Genomic_DNA"/>
</dbReference>
<keyword evidence="3" id="KW-0511">Multifunctional enzyme</keyword>
<keyword evidence="2 3" id="KW-0456">Lyase</keyword>
<feature type="region of interest" description="Phosphopantothenoylcysteine decarboxylase" evidence="3">
    <location>
        <begin position="1"/>
        <end position="194"/>
    </location>
</feature>
<dbReference type="InterPro" id="IPR005252">
    <property type="entry name" value="CoaBC"/>
</dbReference>
<feature type="domain" description="Flavoprotein" evidence="5">
    <location>
        <begin position="13"/>
        <end position="146"/>
    </location>
</feature>
<keyword evidence="3 4" id="KW-0285">Flavoprotein</keyword>
<dbReference type="GO" id="GO:0004632">
    <property type="term" value="F:phosphopantothenate--cysteine ligase activity"/>
    <property type="evidence" value="ECO:0007669"/>
    <property type="project" value="UniProtKB-UniRule"/>
</dbReference>
<comment type="function">
    <text evidence="3">Catalyzes two sequential steps in the biosynthesis of coenzyme A. In the first step cysteine is conjugated to 4'-phosphopantothenate to form 4-phosphopantothenoylcysteine. In the second step the latter compound is decarboxylated to form 4'-phosphopantotheine.</text>
</comment>
<comment type="cofactor">
    <cofactor evidence="3">
        <name>FMN</name>
        <dbReference type="ChEBI" id="CHEBI:58210"/>
    </cofactor>
    <text evidence="3">Binds 1 FMN per subunit.</text>
</comment>
<sequence>MDAHLRFHGFTGKRLHLGVCGSVAAFRAAELVHKWQDAGAGVSATLTRAARQFITPLTFEALGASPVYGDMFGGQTPFEHLEPGQTAHALVLAPASADMLARLAAGRAEDMLSCQALAFDGPIVAAPAMNPRMWQNPATQANVALLRERGVTFVGPESGVVACKDEGPGRFADLRAVYLAGLKALTPQDMEGVTVLVTLGPTREDWDDVRFWTNASTGTMGAALAVAAWLRGARVHALCGPVDLWLPADPCFHRHDARSAADMLDKAKNLWPTADIGIFTAAVADFRPEPHGPGKFKKNLAEDGFSLRFLPNQDILRLLASERREGQKVAGFAAEAAETSDALAHAVRRKLVSKGADMVVGNKLADGFGRGSNRVFVADIKGREELWPDQPKTDVAWNILSWLRTL</sequence>
<dbReference type="EC" id="4.1.1.36" evidence="3"/>
<comment type="caution">
    <text evidence="7">The sequence shown here is derived from an EMBL/GenBank/DDBJ whole genome shotgun (WGS) entry which is preliminary data.</text>
</comment>
<dbReference type="Pfam" id="PF04127">
    <property type="entry name" value="DFP"/>
    <property type="match status" value="1"/>
</dbReference>
<organism evidence="7 8">
    <name type="scientific">Candidatus Mailhella merdigallinarum</name>
    <dbReference type="NCBI Taxonomy" id="2838658"/>
    <lineage>
        <taxon>Bacteria</taxon>
        <taxon>Pseudomonadati</taxon>
        <taxon>Thermodesulfobacteriota</taxon>
        <taxon>Desulfovibrionia</taxon>
        <taxon>Desulfovibrionales</taxon>
        <taxon>Desulfovibrionaceae</taxon>
        <taxon>Mailhella</taxon>
    </lineage>
</organism>
<comment type="pathway">
    <text evidence="3 4">Cofactor biosynthesis; coenzyme A biosynthesis; CoA from (R)-pantothenate: step 3/5.</text>
</comment>
<dbReference type="Proteomes" id="UP000824225">
    <property type="component" value="Unassembled WGS sequence"/>
</dbReference>
<feature type="binding site" evidence="3">
    <location>
        <position position="295"/>
    </location>
    <ligand>
        <name>CTP</name>
        <dbReference type="ChEBI" id="CHEBI:37563"/>
    </ligand>
</feature>
<dbReference type="GO" id="GO:0015937">
    <property type="term" value="P:coenzyme A biosynthetic process"/>
    <property type="evidence" value="ECO:0007669"/>
    <property type="project" value="UniProtKB-UniRule"/>
</dbReference>
<dbReference type="GO" id="GO:0015941">
    <property type="term" value="P:pantothenate catabolic process"/>
    <property type="evidence" value="ECO:0007669"/>
    <property type="project" value="InterPro"/>
</dbReference>
<dbReference type="Gene3D" id="3.40.50.1950">
    <property type="entry name" value="Flavin prenyltransferase-like"/>
    <property type="match status" value="1"/>
</dbReference>
<feature type="binding site" evidence="3">
    <location>
        <position position="354"/>
    </location>
    <ligand>
        <name>CTP</name>
        <dbReference type="ChEBI" id="CHEBI:37563"/>
    </ligand>
</feature>
<keyword evidence="3" id="KW-0479">Metal-binding</keyword>
<comment type="function">
    <text evidence="4">Catalyzes two steps in the biosynthesis of coenzyme A. In the first step cysteine is conjugated to 4'-phosphopantothenate to form 4-phosphopantothenoylcysteine, in the latter compound is decarboxylated to form 4'-phosphopantotheine.</text>
</comment>
<dbReference type="SUPFAM" id="SSF102645">
    <property type="entry name" value="CoaB-like"/>
    <property type="match status" value="1"/>
</dbReference>
<keyword evidence="3 4" id="KW-0288">FMN</keyword>
<evidence type="ECO:0000256" key="4">
    <source>
        <dbReference type="RuleBase" id="RU364078"/>
    </source>
</evidence>
<accession>A0A9D2KND7</accession>
<comment type="cofactor">
    <cofactor evidence="3">
        <name>Mg(2+)</name>
        <dbReference type="ChEBI" id="CHEBI:18420"/>
    </cofactor>
</comment>
<evidence type="ECO:0000256" key="2">
    <source>
        <dbReference type="ARBA" id="ARBA00023239"/>
    </source>
</evidence>
<evidence type="ECO:0000313" key="7">
    <source>
        <dbReference type="EMBL" id="HJA09498.1"/>
    </source>
</evidence>
<comment type="catalytic activity">
    <reaction evidence="3 4">
        <text>(R)-4'-phosphopantothenate + L-cysteine + CTP = N-[(R)-4-phosphopantothenoyl]-L-cysteine + CMP + diphosphate + H(+)</text>
        <dbReference type="Rhea" id="RHEA:19397"/>
        <dbReference type="ChEBI" id="CHEBI:10986"/>
        <dbReference type="ChEBI" id="CHEBI:15378"/>
        <dbReference type="ChEBI" id="CHEBI:33019"/>
        <dbReference type="ChEBI" id="CHEBI:35235"/>
        <dbReference type="ChEBI" id="CHEBI:37563"/>
        <dbReference type="ChEBI" id="CHEBI:59458"/>
        <dbReference type="ChEBI" id="CHEBI:60377"/>
        <dbReference type="EC" id="6.3.2.5"/>
    </reaction>
</comment>
<feature type="binding site" evidence="3">
    <location>
        <position position="285"/>
    </location>
    <ligand>
        <name>CTP</name>
        <dbReference type="ChEBI" id="CHEBI:37563"/>
    </ligand>
</feature>
<comment type="catalytic activity">
    <reaction evidence="3 4">
        <text>N-[(R)-4-phosphopantothenoyl]-L-cysteine + H(+) = (R)-4'-phosphopantetheine + CO2</text>
        <dbReference type="Rhea" id="RHEA:16793"/>
        <dbReference type="ChEBI" id="CHEBI:15378"/>
        <dbReference type="ChEBI" id="CHEBI:16526"/>
        <dbReference type="ChEBI" id="CHEBI:59458"/>
        <dbReference type="ChEBI" id="CHEBI:61723"/>
        <dbReference type="EC" id="4.1.1.36"/>
    </reaction>
</comment>
<dbReference type="HAMAP" id="MF_02225">
    <property type="entry name" value="CoaBC"/>
    <property type="match status" value="1"/>
</dbReference>
<dbReference type="PANTHER" id="PTHR14359">
    <property type="entry name" value="HOMO-OLIGOMERIC FLAVIN CONTAINING CYS DECARBOXYLASE FAMILY"/>
    <property type="match status" value="1"/>
</dbReference>
<dbReference type="GO" id="GO:0004633">
    <property type="term" value="F:phosphopantothenoylcysteine decarboxylase activity"/>
    <property type="evidence" value="ECO:0007669"/>
    <property type="project" value="UniProtKB-UniRule"/>
</dbReference>
<evidence type="ECO:0000256" key="3">
    <source>
        <dbReference type="HAMAP-Rule" id="MF_02225"/>
    </source>
</evidence>
<name>A0A9D2KND7_9BACT</name>
<feature type="binding site" evidence="3">
    <location>
        <position position="332"/>
    </location>
    <ligand>
        <name>CTP</name>
        <dbReference type="ChEBI" id="CHEBI:37563"/>
    </ligand>
</feature>
<evidence type="ECO:0000313" key="8">
    <source>
        <dbReference type="Proteomes" id="UP000824225"/>
    </source>
</evidence>
<comment type="similarity">
    <text evidence="3 4">In the N-terminal section; belongs to the HFCD (homo-oligomeric flavin containing Cys decarboxylase) superfamily.</text>
</comment>
<dbReference type="Pfam" id="PF02441">
    <property type="entry name" value="Flavoprotein"/>
    <property type="match status" value="1"/>
</dbReference>
<dbReference type="NCBIfam" id="TIGR00521">
    <property type="entry name" value="coaBC_dfp"/>
    <property type="match status" value="1"/>
</dbReference>
<dbReference type="InterPro" id="IPR036551">
    <property type="entry name" value="Flavin_trans-like"/>
</dbReference>
<evidence type="ECO:0000259" key="5">
    <source>
        <dbReference type="Pfam" id="PF02441"/>
    </source>
</evidence>
<reference evidence="7" key="2">
    <citation type="submission" date="2021-04" db="EMBL/GenBank/DDBJ databases">
        <authorList>
            <person name="Gilroy R."/>
        </authorList>
    </citation>
    <scope>NUCLEOTIDE SEQUENCE</scope>
    <source>
        <strain evidence="7">CHK186-16707</strain>
    </source>
</reference>
<protein>
    <recommendedName>
        <fullName evidence="3">Coenzyme A biosynthesis bifunctional protein CoaBC</fullName>
    </recommendedName>
    <alternativeName>
        <fullName evidence="3">DNA/pantothenate metabolism flavoprotein</fullName>
    </alternativeName>
    <alternativeName>
        <fullName evidence="3">Phosphopantothenoylcysteine synthetase/decarboxylase</fullName>
        <shortName evidence="3">PPCS-PPCDC</shortName>
    </alternativeName>
    <domain>
        <recommendedName>
            <fullName evidence="3">Phosphopantothenoylcysteine decarboxylase</fullName>
            <shortName evidence="3">PPC decarboxylase</shortName>
            <shortName evidence="3">PPC-DC</shortName>
            <ecNumber evidence="3">4.1.1.36</ecNumber>
        </recommendedName>
        <alternativeName>
            <fullName evidence="3">CoaC</fullName>
        </alternativeName>
    </domain>
    <domain>
        <recommendedName>
            <fullName evidence="3">Phosphopantothenate--cysteine ligase</fullName>
            <ecNumber evidence="3">6.3.2.5</ecNumber>
        </recommendedName>
        <alternativeName>
            <fullName evidence="3">CoaB</fullName>
        </alternativeName>
        <alternativeName>
            <fullName evidence="3">Phosphopantothenoylcysteine synthetase</fullName>
            <shortName evidence="3">PPC synthetase</shortName>
            <shortName evidence="3">PPC-S</shortName>
        </alternativeName>
    </domain>
</protein>
<dbReference type="EC" id="6.3.2.5" evidence="3"/>
<dbReference type="PANTHER" id="PTHR14359:SF6">
    <property type="entry name" value="PHOSPHOPANTOTHENOYLCYSTEINE DECARBOXYLASE"/>
    <property type="match status" value="1"/>
</dbReference>
<comment type="caution">
    <text evidence="3">Lacks conserved residue(s) required for the propagation of feature annotation.</text>
</comment>
<gene>
    <name evidence="3 7" type="primary">coaBC</name>
    <name evidence="7" type="ORF">H9962_09990</name>
</gene>
<keyword evidence="1 3" id="KW-0210">Decarboxylase</keyword>
<keyword evidence="3 4" id="KW-0436">Ligase</keyword>
<proteinExistence type="inferred from homology"/>
<comment type="pathway">
    <text evidence="3 4">Cofactor biosynthesis; coenzyme A biosynthesis; CoA from (R)-pantothenate: step 2/5.</text>
</comment>
<evidence type="ECO:0000259" key="6">
    <source>
        <dbReference type="Pfam" id="PF04127"/>
    </source>
</evidence>
<keyword evidence="3" id="KW-0460">Magnesium</keyword>
<comment type="similarity">
    <text evidence="3 4">In the C-terminal section; belongs to the PPC synthetase family.</text>
</comment>
<feature type="region of interest" description="Phosphopantothenate--cysteine ligase" evidence="3">
    <location>
        <begin position="195"/>
        <end position="406"/>
    </location>
</feature>
<dbReference type="Gene3D" id="3.40.50.10300">
    <property type="entry name" value="CoaB-like"/>
    <property type="match status" value="1"/>
</dbReference>
<dbReference type="GO" id="GO:0071513">
    <property type="term" value="C:phosphopantothenoylcysteine decarboxylase complex"/>
    <property type="evidence" value="ECO:0007669"/>
    <property type="project" value="TreeGrafter"/>
</dbReference>
<feature type="binding site" evidence="3">
    <location>
        <position position="350"/>
    </location>
    <ligand>
        <name>CTP</name>
        <dbReference type="ChEBI" id="CHEBI:37563"/>
    </ligand>
</feature>
<dbReference type="GO" id="GO:0046872">
    <property type="term" value="F:metal ion binding"/>
    <property type="evidence" value="ECO:0007669"/>
    <property type="project" value="UniProtKB-KW"/>
</dbReference>
<dbReference type="AlphaFoldDB" id="A0A9D2KND7"/>
<feature type="active site" description="Proton donor" evidence="3">
    <location>
        <position position="163"/>
    </location>
</feature>